<keyword evidence="2" id="KW-0964">Secreted</keyword>
<keyword evidence="8" id="KW-1185">Reference proteome</keyword>
<sequence length="1866" mass="206122">SVNGSWSEWDDWRSCSVTCGGGNRTRLRTCTNPPPANGGLDCKGPSDETGNCNANPCPVDGSWSEWKSWSVCTRSCGEGTQTRSRTCSNPRPAHGGRRCLGSPAEKRSCNTNGCPVNGNWGSWRRWTECTKTCGGGTQSITRICNNPPPSNGGKDCSGESERTRTCNTQYCPIDGGWGPWVEWSVCSSSCGLGTQTRFRFCDNPRSAYGGRACAGPRIDRRNCNRGSCPVNGQWGAWEEWGSCTESCNGGVQMRIRKCNNPSPANGGRDCRGPKEQTQRCYIQACPVDGQWNRWNNWSACSRTCGIGQKSRSRTCTNPPPANGGKDCVGSKDETRECSNRICPVDGEWSTWKDWEPCSKTCGTGTQQRVRTCSEPRPSFGGKDCIGVNREIRSCQEMNCPVDGNWTEWRAWGPCSRTCGTGTQQRMRTCTKPAPAFGAFLTSPLSWSEWKPWTECTRSCGGGIQTRARACNNPSTAYGGSDCVGRADEARPCNSDLCPVDGQWSEWKPWTECTRSCGGGIQTRARTCTNPRPAHGGKKCIGRQEEAKPCNSDYCPVDGKWSEWRDWGECSRSCGGGFHTRSRTCTEPPPRHGGKDCSGKPEETRPCNTQSCPVDGQWSSWNKWTTCSKTCGKGEQMRTRNCTNPVPRHGGKQCTGHAQQKQDCNDISCAECSQIADIAFLVDASESMTKKNFEKQKEVIKKIAASFDVGPTKSHLGIVTFSSNAQVRVRFGDNLDLRSFQDTVDKLPFADGGTRFDKAFKVAANNLFTLSGGVRVDLPKVLIILTDGKQSADYDAVPVERSVLQLRHLGVRLFVLAVGNQIDMNELQQIVSDPKDIYAVKDFNTLLENAKIASKQTCDIIKRPELLCFGKADIAFFMDASESMTKEDFEKQKSFVIKVAESFYMAPHMTQFSLVTYSSNANLHFRFRDQLNLDSFKTGIKKLPFAAGGTRFDKVLKLATEDVFTARSGARVGVPKVMVILTDGQQSNDNDAVPIQDAMVPLKQLSVQVQVVAIGSQVNHVELRKFVGNEQDILSVQDFNILFNYSRQAAVKTCNITSRPPPVMKCPERADLAFIVDTSGSITDENFKKQKDFVKAIASSFDPSITNHQLGLISYSTNARMEVSFKDNTKLEEFEKAVDSMLHIKGRTRLDNALKLATSQLFNPNEEINSGQRKSVIILTDGRQSQDPGTVPLQDAVRPLRQLGVRIYVVAVSSELDLEELYQLTEKKDDVFTASYFDDLAKMANDVARETCRLAAPIKVTKCSKQADLAFVVDTSGSISNENFRKQKDFVKALASAFDPSATKHQLGLISYSTNAQIEFSFKDSADLAKFKNVVDRMTHTKGRTRLDKALKLASFQLFTDNGGVNSGKQKTMVILTDGRQSQDPGSVPLKDAVRPLKQQGVRIYVVAVSSELDLKELYELTEKEEDVFTVIDFDDLAKMANDTAQKICHVSSSLQVQCKEESINLGFVMGMSSSITVKNYEKQRNFVKNVADTFSISMGKTETGVVTYNEEASLWIRFGQHKNNEEFKTAVDKIPYWGGQTRIERGLKMAADGLFGAIKQERANLSKILIVLTNGDQSSDPKATSLDQAVLPLLKLGVRLLAVGIGSDVSRDELRLIVEKDEDIFTVDNFDELLAKSNQIARAACVDAPPSTLSFQGAAGRQKSCFKNVDIGFVIDSSDSATVQEYQQQKELIQQLSSYYDISREDTRVGVILYSDNAYTIVGLNSYRDSSIFQRAVSALPRIGGDNRKDKALIAARRMFKAKRPPGHAGSEKPSQVLVFITEGAQSTAANTLPLEHFVHPLRKHGVRVVLVGIGWKVVYQELRNIAQRPSDIYLTSSLADADKVSRDLIEIICRVSSNFYLTQIE</sequence>
<dbReference type="InterPro" id="IPR036383">
    <property type="entry name" value="TSP1_rpt_sf"/>
</dbReference>
<dbReference type="SMART" id="SM00209">
    <property type="entry name" value="TSP1"/>
    <property type="match status" value="12"/>
</dbReference>
<dbReference type="Gene3D" id="2.20.100.10">
    <property type="entry name" value="Thrombospondin type-1 (TSP1) repeat"/>
    <property type="match status" value="12"/>
</dbReference>
<reference evidence="7 8" key="1">
    <citation type="submission" date="2022-05" db="EMBL/GenBank/DDBJ databases">
        <authorList>
            <consortium name="Genoscope - CEA"/>
            <person name="William W."/>
        </authorList>
    </citation>
    <scope>NUCLEOTIDE SEQUENCE [LARGE SCALE GENOMIC DNA]</scope>
</reference>
<gene>
    <name evidence="7" type="ORF">PEVE_00044664</name>
</gene>
<evidence type="ECO:0000313" key="8">
    <source>
        <dbReference type="Proteomes" id="UP001159427"/>
    </source>
</evidence>
<dbReference type="PROSITE" id="PS50092">
    <property type="entry name" value="TSP1"/>
    <property type="match status" value="12"/>
</dbReference>
<accession>A0ABN8PST2</accession>
<feature type="domain" description="VWFA" evidence="6">
    <location>
        <begin position="1070"/>
        <end position="1246"/>
    </location>
</feature>
<dbReference type="PRINTS" id="PR01705">
    <property type="entry name" value="TSP1REPEAT"/>
</dbReference>
<dbReference type="CDD" id="cd01472">
    <property type="entry name" value="vWA_collagen"/>
    <property type="match status" value="1"/>
</dbReference>
<dbReference type="PROSITE" id="PS50234">
    <property type="entry name" value="VWFA"/>
    <property type="match status" value="6"/>
</dbReference>
<dbReference type="Pfam" id="PF00092">
    <property type="entry name" value="VWA"/>
    <property type="match status" value="6"/>
</dbReference>
<dbReference type="Gene3D" id="3.40.50.410">
    <property type="entry name" value="von Willebrand factor, type A domain"/>
    <property type="match status" value="6"/>
</dbReference>
<evidence type="ECO:0000256" key="1">
    <source>
        <dbReference type="ARBA" id="ARBA00004613"/>
    </source>
</evidence>
<proteinExistence type="predicted"/>
<feature type="domain" description="VWFA" evidence="6">
    <location>
        <begin position="1464"/>
        <end position="1640"/>
    </location>
</feature>
<evidence type="ECO:0000256" key="5">
    <source>
        <dbReference type="ARBA" id="ARBA00023157"/>
    </source>
</evidence>
<comment type="subcellular location">
    <subcellularLocation>
        <location evidence="1">Secreted</location>
    </subcellularLocation>
</comment>
<name>A0ABN8PST2_9CNID</name>
<feature type="domain" description="VWFA" evidence="6">
    <location>
        <begin position="872"/>
        <end position="1048"/>
    </location>
</feature>
<dbReference type="SUPFAM" id="SSF82895">
    <property type="entry name" value="TSP-1 type 1 repeat"/>
    <property type="match status" value="12"/>
</dbReference>
<feature type="domain" description="VWFA" evidence="6">
    <location>
        <begin position="676"/>
        <end position="855"/>
    </location>
</feature>
<dbReference type="PANTHER" id="PTHR22906:SF43">
    <property type="entry name" value="PROPERDIN"/>
    <property type="match status" value="1"/>
</dbReference>
<dbReference type="SUPFAM" id="SSF53300">
    <property type="entry name" value="vWA-like"/>
    <property type="match status" value="6"/>
</dbReference>
<dbReference type="PRINTS" id="PR00453">
    <property type="entry name" value="VWFADOMAIN"/>
</dbReference>
<keyword evidence="3" id="KW-0732">Signal</keyword>
<evidence type="ECO:0000256" key="3">
    <source>
        <dbReference type="ARBA" id="ARBA00022729"/>
    </source>
</evidence>
<protein>
    <recommendedName>
        <fullName evidence="6">VWFA domain-containing protein</fullName>
    </recommendedName>
</protein>
<dbReference type="InterPro" id="IPR052065">
    <property type="entry name" value="Compl_asym_regulator"/>
</dbReference>
<dbReference type="InterPro" id="IPR036465">
    <property type="entry name" value="vWFA_dom_sf"/>
</dbReference>
<dbReference type="InterPro" id="IPR000884">
    <property type="entry name" value="TSP1_rpt"/>
</dbReference>
<keyword evidence="4" id="KW-0677">Repeat</keyword>
<organism evidence="7 8">
    <name type="scientific">Porites evermanni</name>
    <dbReference type="NCBI Taxonomy" id="104178"/>
    <lineage>
        <taxon>Eukaryota</taxon>
        <taxon>Metazoa</taxon>
        <taxon>Cnidaria</taxon>
        <taxon>Anthozoa</taxon>
        <taxon>Hexacorallia</taxon>
        <taxon>Scleractinia</taxon>
        <taxon>Fungiina</taxon>
        <taxon>Poritidae</taxon>
        <taxon>Porites</taxon>
    </lineage>
</organism>
<evidence type="ECO:0000256" key="2">
    <source>
        <dbReference type="ARBA" id="ARBA00022525"/>
    </source>
</evidence>
<feature type="domain" description="VWFA" evidence="6">
    <location>
        <begin position="1267"/>
        <end position="1447"/>
    </location>
</feature>
<dbReference type="Pfam" id="PF00090">
    <property type="entry name" value="TSP_1"/>
    <property type="match status" value="12"/>
</dbReference>
<feature type="domain" description="VWFA" evidence="6">
    <location>
        <begin position="1670"/>
        <end position="1853"/>
    </location>
</feature>
<dbReference type="SMART" id="SM00327">
    <property type="entry name" value="VWA"/>
    <property type="match status" value="6"/>
</dbReference>
<evidence type="ECO:0000259" key="6">
    <source>
        <dbReference type="PROSITE" id="PS50234"/>
    </source>
</evidence>
<evidence type="ECO:0000313" key="7">
    <source>
        <dbReference type="EMBL" id="CAH3148665.1"/>
    </source>
</evidence>
<dbReference type="PANTHER" id="PTHR22906">
    <property type="entry name" value="PROPERDIN"/>
    <property type="match status" value="1"/>
</dbReference>
<dbReference type="InterPro" id="IPR002035">
    <property type="entry name" value="VWF_A"/>
</dbReference>
<feature type="non-terminal residue" evidence="7">
    <location>
        <position position="1"/>
    </location>
</feature>
<dbReference type="EMBL" id="CALNXI010000956">
    <property type="protein sequence ID" value="CAH3148665.1"/>
    <property type="molecule type" value="Genomic_DNA"/>
</dbReference>
<evidence type="ECO:0000256" key="4">
    <source>
        <dbReference type="ARBA" id="ARBA00022737"/>
    </source>
</evidence>
<dbReference type="Proteomes" id="UP001159427">
    <property type="component" value="Unassembled WGS sequence"/>
</dbReference>
<comment type="caution">
    <text evidence="7">The sequence shown here is derived from an EMBL/GenBank/DDBJ whole genome shotgun (WGS) entry which is preliminary data.</text>
</comment>
<keyword evidence="5" id="KW-1015">Disulfide bond</keyword>
<dbReference type="CDD" id="cd01450">
    <property type="entry name" value="vWFA_subfamily_ECM"/>
    <property type="match status" value="5"/>
</dbReference>